<name>A0ABW0CSZ9_STRCD</name>
<dbReference type="Pfam" id="PF04055">
    <property type="entry name" value="Radical_SAM"/>
    <property type="match status" value="1"/>
</dbReference>
<evidence type="ECO:0000256" key="3">
    <source>
        <dbReference type="ARBA" id="ARBA00023004"/>
    </source>
</evidence>
<proteinExistence type="predicted"/>
<protein>
    <submittedName>
        <fullName evidence="7">Radical SAM protein</fullName>
    </submittedName>
</protein>
<feature type="compositionally biased region" description="Basic and acidic residues" evidence="5">
    <location>
        <begin position="140"/>
        <end position="160"/>
    </location>
</feature>
<sequence>MPEWLVDAVRAQWHMDMADRSVGEVILVRDAGPYEFSRATWELNLGCDYDCIMCYLGEKRFEGLDMAGKRKLLAVMRDAGVIWLQMTGGEPLIDPDFPEAYQHAYELGMIVEILSNGSRLHKDHVLRLLVANPVQPQPTHTDEDRYVRENGDQAGRHEHATAPSASNGPASG</sequence>
<reference evidence="8" key="1">
    <citation type="journal article" date="2019" name="Int. J. Syst. Evol. Microbiol.">
        <title>The Global Catalogue of Microorganisms (GCM) 10K type strain sequencing project: providing services to taxonomists for standard genome sequencing and annotation.</title>
        <authorList>
            <consortium name="The Broad Institute Genomics Platform"/>
            <consortium name="The Broad Institute Genome Sequencing Center for Infectious Disease"/>
            <person name="Wu L."/>
            <person name="Ma J."/>
        </authorList>
    </citation>
    <scope>NUCLEOTIDE SEQUENCE [LARGE SCALE GENOMIC DNA]</scope>
    <source>
        <strain evidence="8">KCTC 42586</strain>
    </source>
</reference>
<evidence type="ECO:0000259" key="6">
    <source>
        <dbReference type="Pfam" id="PF04055"/>
    </source>
</evidence>
<feature type="domain" description="Radical SAM core" evidence="6">
    <location>
        <begin position="45"/>
        <end position="131"/>
    </location>
</feature>
<dbReference type="InterPro" id="IPR013785">
    <property type="entry name" value="Aldolase_TIM"/>
</dbReference>
<dbReference type="InterPro" id="IPR050377">
    <property type="entry name" value="Radical_SAM_PqqE_MftC-like"/>
</dbReference>
<feature type="compositionally biased region" description="Polar residues" evidence="5">
    <location>
        <begin position="163"/>
        <end position="172"/>
    </location>
</feature>
<dbReference type="SUPFAM" id="SSF102114">
    <property type="entry name" value="Radical SAM enzymes"/>
    <property type="match status" value="1"/>
</dbReference>
<dbReference type="SFLD" id="SFLDS00029">
    <property type="entry name" value="Radical_SAM"/>
    <property type="match status" value="1"/>
</dbReference>
<evidence type="ECO:0000256" key="4">
    <source>
        <dbReference type="ARBA" id="ARBA00023014"/>
    </source>
</evidence>
<dbReference type="CDD" id="cd01335">
    <property type="entry name" value="Radical_SAM"/>
    <property type="match status" value="1"/>
</dbReference>
<evidence type="ECO:0000256" key="5">
    <source>
        <dbReference type="SAM" id="MobiDB-lite"/>
    </source>
</evidence>
<dbReference type="RefSeq" id="WP_380862328.1">
    <property type="nucleotide sequence ID" value="NZ_JBHSKM010000032.1"/>
</dbReference>
<dbReference type="PANTHER" id="PTHR11228:SF7">
    <property type="entry name" value="PQQA PEPTIDE CYCLASE"/>
    <property type="match status" value="1"/>
</dbReference>
<evidence type="ECO:0000256" key="2">
    <source>
        <dbReference type="ARBA" id="ARBA00022723"/>
    </source>
</evidence>
<dbReference type="Gene3D" id="3.20.20.70">
    <property type="entry name" value="Aldolase class I"/>
    <property type="match status" value="1"/>
</dbReference>
<evidence type="ECO:0000256" key="1">
    <source>
        <dbReference type="ARBA" id="ARBA00022691"/>
    </source>
</evidence>
<organism evidence="7 8">
    <name type="scientific">Streptomyces coerulescens</name>
    <dbReference type="NCBI Taxonomy" id="29304"/>
    <lineage>
        <taxon>Bacteria</taxon>
        <taxon>Bacillati</taxon>
        <taxon>Actinomycetota</taxon>
        <taxon>Actinomycetes</taxon>
        <taxon>Kitasatosporales</taxon>
        <taxon>Streptomycetaceae</taxon>
        <taxon>Streptomyces</taxon>
    </lineage>
</organism>
<keyword evidence="4" id="KW-0411">Iron-sulfur</keyword>
<evidence type="ECO:0000313" key="8">
    <source>
        <dbReference type="Proteomes" id="UP001596263"/>
    </source>
</evidence>
<comment type="caution">
    <text evidence="7">The sequence shown here is derived from an EMBL/GenBank/DDBJ whole genome shotgun (WGS) entry which is preliminary data.</text>
</comment>
<keyword evidence="8" id="KW-1185">Reference proteome</keyword>
<dbReference type="InterPro" id="IPR007197">
    <property type="entry name" value="rSAM"/>
</dbReference>
<dbReference type="PANTHER" id="PTHR11228">
    <property type="entry name" value="RADICAL SAM DOMAIN PROTEIN"/>
    <property type="match status" value="1"/>
</dbReference>
<keyword evidence="3" id="KW-0408">Iron</keyword>
<feature type="region of interest" description="Disordered" evidence="5">
    <location>
        <begin position="131"/>
        <end position="172"/>
    </location>
</feature>
<accession>A0ABW0CSZ9</accession>
<dbReference type="InterPro" id="IPR058240">
    <property type="entry name" value="rSAM_sf"/>
</dbReference>
<evidence type="ECO:0000313" key="7">
    <source>
        <dbReference type="EMBL" id="MFC5218990.1"/>
    </source>
</evidence>
<dbReference type="EMBL" id="JBHSKM010000032">
    <property type="protein sequence ID" value="MFC5218990.1"/>
    <property type="molecule type" value="Genomic_DNA"/>
</dbReference>
<dbReference type="Proteomes" id="UP001596263">
    <property type="component" value="Unassembled WGS sequence"/>
</dbReference>
<gene>
    <name evidence="7" type="ORF">ACFPQ9_34620</name>
</gene>
<keyword evidence="1" id="KW-0949">S-adenosyl-L-methionine</keyword>
<keyword evidence="2" id="KW-0479">Metal-binding</keyword>